<organism evidence="3 4">
    <name type="scientific">Peronospora matthiolae</name>
    <dbReference type="NCBI Taxonomy" id="2874970"/>
    <lineage>
        <taxon>Eukaryota</taxon>
        <taxon>Sar</taxon>
        <taxon>Stramenopiles</taxon>
        <taxon>Oomycota</taxon>
        <taxon>Peronosporomycetes</taxon>
        <taxon>Peronosporales</taxon>
        <taxon>Peronosporaceae</taxon>
        <taxon>Peronospora</taxon>
    </lineage>
</organism>
<gene>
    <name evidence="3" type="ORF">PM001_LOCUS21616</name>
</gene>
<feature type="signal peptide" evidence="2">
    <location>
        <begin position="1"/>
        <end position="22"/>
    </location>
</feature>
<feature type="compositionally biased region" description="Low complexity" evidence="1">
    <location>
        <begin position="200"/>
        <end position="257"/>
    </location>
</feature>
<comment type="caution">
    <text evidence="3">The sequence shown here is derived from an EMBL/GenBank/DDBJ whole genome shotgun (WGS) entry which is preliminary data.</text>
</comment>
<evidence type="ECO:0000313" key="3">
    <source>
        <dbReference type="EMBL" id="CAK7936466.1"/>
    </source>
</evidence>
<evidence type="ECO:0000256" key="2">
    <source>
        <dbReference type="SAM" id="SignalP"/>
    </source>
</evidence>
<proteinExistence type="predicted"/>
<accession>A0AAV1UPN4</accession>
<keyword evidence="2" id="KW-0732">Signal</keyword>
<feature type="compositionally biased region" description="Low complexity" evidence="1">
    <location>
        <begin position="304"/>
        <end position="325"/>
    </location>
</feature>
<name>A0AAV1UPN4_9STRA</name>
<dbReference type="EMBL" id="CAKLBY020000224">
    <property type="protein sequence ID" value="CAK7936466.1"/>
    <property type="molecule type" value="Genomic_DNA"/>
</dbReference>
<evidence type="ECO:0000256" key="1">
    <source>
        <dbReference type="SAM" id="MobiDB-lite"/>
    </source>
</evidence>
<evidence type="ECO:0000313" key="4">
    <source>
        <dbReference type="Proteomes" id="UP001162060"/>
    </source>
</evidence>
<dbReference type="Proteomes" id="UP001162060">
    <property type="component" value="Unassembled WGS sequence"/>
</dbReference>
<feature type="chain" id="PRO_5043483253" evidence="2">
    <location>
        <begin position="23"/>
        <end position="373"/>
    </location>
</feature>
<reference evidence="3" key="1">
    <citation type="submission" date="2024-01" db="EMBL/GenBank/DDBJ databases">
        <authorList>
            <person name="Webb A."/>
        </authorList>
    </citation>
    <scope>NUCLEOTIDE SEQUENCE</scope>
    <source>
        <strain evidence="3">Pm1</strain>
    </source>
</reference>
<feature type="region of interest" description="Disordered" evidence="1">
    <location>
        <begin position="200"/>
        <end position="373"/>
    </location>
</feature>
<dbReference type="AlphaFoldDB" id="A0AAV1UPN4"/>
<protein>
    <submittedName>
        <fullName evidence="3">Uncharacterized protein</fullName>
    </submittedName>
</protein>
<feature type="compositionally biased region" description="Low complexity" evidence="1">
    <location>
        <begin position="267"/>
        <end position="284"/>
    </location>
</feature>
<sequence length="373" mass="38661">MHALTLIASGAAVLASMSSVQGHGYMVHPDSQWVEGYPNNGYGSTIDNEIWGVYDNAKYGYGANGTLKFFTETFPTKGYKSLGAFIIENQDLFLPKVDPNCGLTVYKDSARSELPASELTYTGFTHPGPCEVWCDDTKVLFDSDCQTTYPGKPATMPYDKSKCAGANRMTIYWIGVQGDPWQVYIDCMWLKGGSGIGAPPSAVSKGKSKGGSASNSTAASTPAPLTTIDSSATTPAPSTTTGSSAATPAPSTAVVSTEASGSEEQTSSEALSSFDESSSDETASPADKIATEETISSADEIPTDGISSSADDSSVDEVSSSIGESPTDETPEAEATPSVSTEPGDTAITALPATEAPSISNVSTGAKCVRRRS</sequence>